<dbReference type="GO" id="GO:0008270">
    <property type="term" value="F:zinc ion binding"/>
    <property type="evidence" value="ECO:0007669"/>
    <property type="project" value="UniProtKB-KW"/>
</dbReference>
<evidence type="ECO:0000256" key="2">
    <source>
        <dbReference type="ARBA" id="ARBA00004229"/>
    </source>
</evidence>
<accession>A0A0C3CJ36</accession>
<dbReference type="InterPro" id="IPR039606">
    <property type="entry name" value="Phytol/farnesol_kinase"/>
</dbReference>
<keyword evidence="10" id="KW-0418">Kinase</keyword>
<name>A0A0C3CJ36_HEBCY</name>
<evidence type="ECO:0000256" key="10">
    <source>
        <dbReference type="ARBA" id="ARBA00022777"/>
    </source>
</evidence>
<evidence type="ECO:0000313" key="21">
    <source>
        <dbReference type="Proteomes" id="UP000053424"/>
    </source>
</evidence>
<sequence>MNANALQRDVIYNKFAALHLPTLVDHFLEPPSLPPTFPQDMVDDFKVNNTYIEMIGAISHTPYFAKYFRSQLPSAEGGKRLLRVLAQRLVELGPSWDRKMLNPPMGREPGYYESAAGTAIQLLSTLLAAFIKEPKESPILLSKETKVALLPWLKKWEKRYLGKEFLGMVCNRTRNQLEGNAEMKKDAQDVRRALKNWMVCGKPGCESTSSLKACGRCQTVRYCCPEHQKAHWAFPREPHKMFCFKAEY</sequence>
<dbReference type="EC" id="2.7.1.182" evidence="16"/>
<comment type="subcellular location">
    <subcellularLocation>
        <location evidence="1">Membrane</location>
        <topology evidence="1">Multi-pass membrane protein</topology>
    </subcellularLocation>
    <subcellularLocation>
        <location evidence="2">Plastid</location>
        <location evidence="2">Chloroplast</location>
    </subcellularLocation>
</comment>
<reference evidence="20 21" key="1">
    <citation type="submission" date="2014-04" db="EMBL/GenBank/DDBJ databases">
        <authorList>
            <consortium name="DOE Joint Genome Institute"/>
            <person name="Kuo A."/>
            <person name="Gay G."/>
            <person name="Dore J."/>
            <person name="Kohler A."/>
            <person name="Nagy L.G."/>
            <person name="Floudas D."/>
            <person name="Copeland A."/>
            <person name="Barry K.W."/>
            <person name="Cichocki N."/>
            <person name="Veneault-Fourrey C."/>
            <person name="LaButti K."/>
            <person name="Lindquist E.A."/>
            <person name="Lipzen A."/>
            <person name="Lundell T."/>
            <person name="Morin E."/>
            <person name="Murat C."/>
            <person name="Sun H."/>
            <person name="Tunlid A."/>
            <person name="Henrissat B."/>
            <person name="Grigoriev I.V."/>
            <person name="Hibbett D.S."/>
            <person name="Martin F."/>
            <person name="Nordberg H.P."/>
            <person name="Cantor M.N."/>
            <person name="Hua S.X."/>
        </authorList>
    </citation>
    <scope>NUCLEOTIDE SEQUENCE [LARGE SCALE GENOMIC DNA]</scope>
    <source>
        <strain evidence="21">h7</strain>
    </source>
</reference>
<keyword evidence="5" id="KW-0934">Plastid</keyword>
<dbReference type="InterPro" id="IPR002893">
    <property type="entry name" value="Znf_MYND"/>
</dbReference>
<dbReference type="Pfam" id="PF01753">
    <property type="entry name" value="zf-MYND"/>
    <property type="match status" value="1"/>
</dbReference>
<evidence type="ECO:0000256" key="15">
    <source>
        <dbReference type="ARBA" id="ARBA00024015"/>
    </source>
</evidence>
<dbReference type="Proteomes" id="UP000053424">
    <property type="component" value="Unassembled WGS sequence"/>
</dbReference>
<reference evidence="21" key="2">
    <citation type="submission" date="2015-01" db="EMBL/GenBank/DDBJ databases">
        <title>Evolutionary Origins and Diversification of the Mycorrhizal Mutualists.</title>
        <authorList>
            <consortium name="DOE Joint Genome Institute"/>
            <consortium name="Mycorrhizal Genomics Consortium"/>
            <person name="Kohler A."/>
            <person name="Kuo A."/>
            <person name="Nagy L.G."/>
            <person name="Floudas D."/>
            <person name="Copeland A."/>
            <person name="Barry K.W."/>
            <person name="Cichocki N."/>
            <person name="Veneault-Fourrey C."/>
            <person name="LaButti K."/>
            <person name="Lindquist E.A."/>
            <person name="Lipzen A."/>
            <person name="Lundell T."/>
            <person name="Morin E."/>
            <person name="Murat C."/>
            <person name="Riley R."/>
            <person name="Ohm R."/>
            <person name="Sun H."/>
            <person name="Tunlid A."/>
            <person name="Henrissat B."/>
            <person name="Grigoriev I.V."/>
            <person name="Hibbett D.S."/>
            <person name="Martin F."/>
        </authorList>
    </citation>
    <scope>NUCLEOTIDE SEQUENCE [LARGE SCALE GENOMIC DNA]</scope>
    <source>
        <strain evidence="21">h7</strain>
    </source>
</reference>
<dbReference type="SUPFAM" id="SSF144232">
    <property type="entry name" value="HIT/MYND zinc finger-like"/>
    <property type="match status" value="1"/>
</dbReference>
<keyword evidence="21" id="KW-1185">Reference proteome</keyword>
<keyword evidence="11" id="KW-0862">Zinc</keyword>
<keyword evidence="4" id="KW-0150">Chloroplast</keyword>
<evidence type="ECO:0000256" key="13">
    <source>
        <dbReference type="ARBA" id="ARBA00022989"/>
    </source>
</evidence>
<comment type="catalytic activity">
    <reaction evidence="17">
        <text>phytol + CTP = phytyl phosphate + CDP + H(+)</text>
        <dbReference type="Rhea" id="RHEA:38055"/>
        <dbReference type="ChEBI" id="CHEBI:15378"/>
        <dbReference type="ChEBI" id="CHEBI:17327"/>
        <dbReference type="ChEBI" id="CHEBI:37563"/>
        <dbReference type="ChEBI" id="CHEBI:58069"/>
        <dbReference type="ChEBI" id="CHEBI:75483"/>
        <dbReference type="EC" id="2.7.1.182"/>
    </reaction>
</comment>
<dbReference type="AlphaFoldDB" id="A0A0C3CJ36"/>
<evidence type="ECO:0000256" key="14">
    <source>
        <dbReference type="ARBA" id="ARBA00023136"/>
    </source>
</evidence>
<keyword evidence="9 18" id="KW-0863">Zinc-finger</keyword>
<dbReference type="PROSITE" id="PS50865">
    <property type="entry name" value="ZF_MYND_2"/>
    <property type="match status" value="1"/>
</dbReference>
<gene>
    <name evidence="20" type="ORF">M413DRAFT_84246</name>
</gene>
<evidence type="ECO:0000256" key="18">
    <source>
        <dbReference type="PROSITE-ProRule" id="PRU00134"/>
    </source>
</evidence>
<feature type="domain" description="MYND-type" evidence="19">
    <location>
        <begin position="200"/>
        <end position="243"/>
    </location>
</feature>
<dbReference type="GO" id="GO:0016020">
    <property type="term" value="C:membrane"/>
    <property type="evidence" value="ECO:0007669"/>
    <property type="project" value="UniProtKB-SubCell"/>
</dbReference>
<evidence type="ECO:0000256" key="8">
    <source>
        <dbReference type="ARBA" id="ARBA00022723"/>
    </source>
</evidence>
<organism evidence="20 21">
    <name type="scientific">Hebeloma cylindrosporum</name>
    <dbReference type="NCBI Taxonomy" id="76867"/>
    <lineage>
        <taxon>Eukaryota</taxon>
        <taxon>Fungi</taxon>
        <taxon>Dikarya</taxon>
        <taxon>Basidiomycota</taxon>
        <taxon>Agaricomycotina</taxon>
        <taxon>Agaricomycetes</taxon>
        <taxon>Agaricomycetidae</taxon>
        <taxon>Agaricales</taxon>
        <taxon>Agaricineae</taxon>
        <taxon>Hymenogastraceae</taxon>
        <taxon>Hebeloma</taxon>
    </lineage>
</organism>
<proteinExistence type="inferred from homology"/>
<dbReference type="OrthoDB" id="432970at2759"/>
<dbReference type="STRING" id="686832.A0A0C3CJ36"/>
<dbReference type="Gene3D" id="6.10.140.2220">
    <property type="match status" value="1"/>
</dbReference>
<keyword evidence="14" id="KW-0472">Membrane</keyword>
<evidence type="ECO:0000256" key="5">
    <source>
        <dbReference type="ARBA" id="ARBA00022640"/>
    </source>
</evidence>
<comment type="pathway">
    <text evidence="15">Cofactor biosynthesis; tocopherol biosynthesis.</text>
</comment>
<keyword evidence="8" id="KW-0479">Metal-binding</keyword>
<comment type="similarity">
    <text evidence="3">Belongs to the polyprenol kinase family.</text>
</comment>
<evidence type="ECO:0000256" key="12">
    <source>
        <dbReference type="ARBA" id="ARBA00022946"/>
    </source>
</evidence>
<dbReference type="HOGENOM" id="CLU_076640_0_0_1"/>
<evidence type="ECO:0000256" key="17">
    <source>
        <dbReference type="ARBA" id="ARBA00048889"/>
    </source>
</evidence>
<evidence type="ECO:0000256" key="4">
    <source>
        <dbReference type="ARBA" id="ARBA00022528"/>
    </source>
</evidence>
<evidence type="ECO:0000256" key="7">
    <source>
        <dbReference type="ARBA" id="ARBA00022692"/>
    </source>
</evidence>
<evidence type="ECO:0000256" key="16">
    <source>
        <dbReference type="ARBA" id="ARBA00039024"/>
    </source>
</evidence>
<keyword evidence="7" id="KW-0812">Transmembrane</keyword>
<keyword evidence="13" id="KW-1133">Transmembrane helix</keyword>
<keyword evidence="12" id="KW-0809">Transit peptide</keyword>
<dbReference type="PANTHER" id="PTHR32523">
    <property type="entry name" value="PHYTOL KINASE 1, CHLOROPLASTIC"/>
    <property type="match status" value="1"/>
</dbReference>
<evidence type="ECO:0000256" key="6">
    <source>
        <dbReference type="ARBA" id="ARBA00022679"/>
    </source>
</evidence>
<evidence type="ECO:0000259" key="19">
    <source>
        <dbReference type="PROSITE" id="PS50865"/>
    </source>
</evidence>
<evidence type="ECO:0000313" key="20">
    <source>
        <dbReference type="EMBL" id="KIM48705.1"/>
    </source>
</evidence>
<dbReference type="EMBL" id="KN831768">
    <property type="protein sequence ID" value="KIM48705.1"/>
    <property type="molecule type" value="Genomic_DNA"/>
</dbReference>
<evidence type="ECO:0000256" key="11">
    <source>
        <dbReference type="ARBA" id="ARBA00022833"/>
    </source>
</evidence>
<protein>
    <recommendedName>
        <fullName evidence="16">phytol kinase</fullName>
        <ecNumber evidence="16">2.7.1.182</ecNumber>
    </recommendedName>
</protein>
<evidence type="ECO:0000256" key="3">
    <source>
        <dbReference type="ARBA" id="ARBA00010794"/>
    </source>
</evidence>
<evidence type="ECO:0000256" key="1">
    <source>
        <dbReference type="ARBA" id="ARBA00004141"/>
    </source>
</evidence>
<keyword evidence="6" id="KW-0808">Transferase</keyword>
<dbReference type="GO" id="GO:0010276">
    <property type="term" value="F:phytol kinase activity"/>
    <property type="evidence" value="ECO:0007669"/>
    <property type="project" value="UniProtKB-EC"/>
</dbReference>
<dbReference type="PANTHER" id="PTHR32523:SF8">
    <property type="entry name" value="DOLICHOL KINASE"/>
    <property type="match status" value="1"/>
</dbReference>
<evidence type="ECO:0000256" key="9">
    <source>
        <dbReference type="ARBA" id="ARBA00022771"/>
    </source>
</evidence>